<evidence type="ECO:0000313" key="1">
    <source>
        <dbReference type="EMBL" id="EPS59781.1"/>
    </source>
</evidence>
<proteinExistence type="predicted"/>
<dbReference type="OrthoDB" id="1899781at2759"/>
<keyword evidence="2" id="KW-1185">Reference proteome</keyword>
<dbReference type="AlphaFoldDB" id="S8C5T2"/>
<gene>
    <name evidence="1" type="ORF">M569_15025</name>
</gene>
<name>S8C5T2_9LAMI</name>
<accession>S8C5T2</accession>
<reference evidence="1 2" key="1">
    <citation type="journal article" date="2013" name="BMC Genomics">
        <title>The miniature genome of a carnivorous plant Genlisea aurea contains a low number of genes and short non-coding sequences.</title>
        <authorList>
            <person name="Leushkin E.V."/>
            <person name="Sutormin R.A."/>
            <person name="Nabieva E.R."/>
            <person name="Penin A.A."/>
            <person name="Kondrashov A.S."/>
            <person name="Logacheva M.D."/>
        </authorList>
    </citation>
    <scope>NUCLEOTIDE SEQUENCE [LARGE SCALE GENOMIC DNA]</scope>
</reference>
<sequence length="178" mass="19714">SIFSIYGVHSVPSLLIVNQTMKIRYHGRKDLDSLVKFYKRNTGVDPIVDMAEEETSSSETSQNNPPGGASMGYSGEEPYLLLSIVFVSLRAVVFFFPGIASRILALWSACVSNLNVAILRESKQLVGHLLHLIDVGRIWRKVKLTKTRNFQKGAARNARVWASSLTTSVSLGETSQTR</sequence>
<organism evidence="1 2">
    <name type="scientific">Genlisea aurea</name>
    <dbReference type="NCBI Taxonomy" id="192259"/>
    <lineage>
        <taxon>Eukaryota</taxon>
        <taxon>Viridiplantae</taxon>
        <taxon>Streptophyta</taxon>
        <taxon>Embryophyta</taxon>
        <taxon>Tracheophyta</taxon>
        <taxon>Spermatophyta</taxon>
        <taxon>Magnoliopsida</taxon>
        <taxon>eudicotyledons</taxon>
        <taxon>Gunneridae</taxon>
        <taxon>Pentapetalae</taxon>
        <taxon>asterids</taxon>
        <taxon>lamiids</taxon>
        <taxon>Lamiales</taxon>
        <taxon>Lentibulariaceae</taxon>
        <taxon>Genlisea</taxon>
    </lineage>
</organism>
<dbReference type="Proteomes" id="UP000015453">
    <property type="component" value="Unassembled WGS sequence"/>
</dbReference>
<feature type="non-terminal residue" evidence="1">
    <location>
        <position position="1"/>
    </location>
</feature>
<comment type="caution">
    <text evidence="1">The sequence shown here is derived from an EMBL/GenBank/DDBJ whole genome shotgun (WGS) entry which is preliminary data.</text>
</comment>
<evidence type="ECO:0000313" key="2">
    <source>
        <dbReference type="Proteomes" id="UP000015453"/>
    </source>
</evidence>
<dbReference type="InterPro" id="IPR044794">
    <property type="entry name" value="APRL5/7"/>
</dbReference>
<dbReference type="PANTHER" id="PTHR47126">
    <property type="entry name" value="5'-ADENYLYLSULFATE REDUCTASE-LIKE 7"/>
    <property type="match status" value="1"/>
</dbReference>
<dbReference type="PANTHER" id="PTHR47126:SF3">
    <property type="entry name" value="5'-ADENYLYLSULFATE REDUCTASE-LIKE 5"/>
    <property type="match status" value="1"/>
</dbReference>
<feature type="non-terminal residue" evidence="1">
    <location>
        <position position="178"/>
    </location>
</feature>
<dbReference type="EMBL" id="AUSU01008084">
    <property type="protein sequence ID" value="EPS59781.1"/>
    <property type="molecule type" value="Genomic_DNA"/>
</dbReference>
<protein>
    <submittedName>
        <fullName evidence="1">5'-adenylylsulfate reductase-like 7</fullName>
    </submittedName>
</protein>